<sequence>MASDTCADQYEPKLLAQSEESTGSYMGYCLCRLNQLGSHNEVQGFVACNSKSLRSFFSSFSARTSPNLDGKPCAHLREPVFLEPETSDIDHALAVLAEWQHIISPAFRLGGGRGEKIQTVTYVGHIDRQVVANDFDRMEIWHERKWHQVLGSEK</sequence>
<gene>
    <name evidence="1" type="ORF">BaRGS_00031678</name>
</gene>
<comment type="caution">
    <text evidence="1">The sequence shown here is derived from an EMBL/GenBank/DDBJ whole genome shotgun (WGS) entry which is preliminary data.</text>
</comment>
<dbReference type="AlphaFoldDB" id="A0ABD0JRE4"/>
<dbReference type="Proteomes" id="UP001519460">
    <property type="component" value="Unassembled WGS sequence"/>
</dbReference>
<evidence type="ECO:0000313" key="1">
    <source>
        <dbReference type="EMBL" id="KAK7477092.1"/>
    </source>
</evidence>
<dbReference type="EMBL" id="JACVVK020000358">
    <property type="protein sequence ID" value="KAK7477092.1"/>
    <property type="molecule type" value="Genomic_DNA"/>
</dbReference>
<proteinExistence type="predicted"/>
<name>A0ABD0JRE4_9CAEN</name>
<accession>A0ABD0JRE4</accession>
<evidence type="ECO:0000313" key="2">
    <source>
        <dbReference type="Proteomes" id="UP001519460"/>
    </source>
</evidence>
<organism evidence="1 2">
    <name type="scientific">Batillaria attramentaria</name>
    <dbReference type="NCBI Taxonomy" id="370345"/>
    <lineage>
        <taxon>Eukaryota</taxon>
        <taxon>Metazoa</taxon>
        <taxon>Spiralia</taxon>
        <taxon>Lophotrochozoa</taxon>
        <taxon>Mollusca</taxon>
        <taxon>Gastropoda</taxon>
        <taxon>Caenogastropoda</taxon>
        <taxon>Sorbeoconcha</taxon>
        <taxon>Cerithioidea</taxon>
        <taxon>Batillariidae</taxon>
        <taxon>Batillaria</taxon>
    </lineage>
</organism>
<keyword evidence="2" id="KW-1185">Reference proteome</keyword>
<protein>
    <submittedName>
        <fullName evidence="1">Uncharacterized protein</fullName>
    </submittedName>
</protein>
<reference evidence="1 2" key="1">
    <citation type="journal article" date="2023" name="Sci. Data">
        <title>Genome assembly of the Korean intertidal mud-creeper Batillaria attramentaria.</title>
        <authorList>
            <person name="Patra A.K."/>
            <person name="Ho P.T."/>
            <person name="Jun S."/>
            <person name="Lee S.J."/>
            <person name="Kim Y."/>
            <person name="Won Y.J."/>
        </authorList>
    </citation>
    <scope>NUCLEOTIDE SEQUENCE [LARGE SCALE GENOMIC DNA]</scope>
    <source>
        <strain evidence="1">Wonlab-2016</strain>
    </source>
</reference>